<comment type="caution">
    <text evidence="1">The sequence shown here is derived from an EMBL/GenBank/DDBJ whole genome shotgun (WGS) entry which is preliminary data.</text>
</comment>
<reference evidence="1" key="2">
    <citation type="submission" date="2020-11" db="EMBL/GenBank/DDBJ databases">
        <authorList>
            <person name="McCartney M.A."/>
            <person name="Auch B."/>
            <person name="Kono T."/>
            <person name="Mallez S."/>
            <person name="Becker A."/>
            <person name="Gohl D.M."/>
            <person name="Silverstein K.A.T."/>
            <person name="Koren S."/>
            <person name="Bechman K.B."/>
            <person name="Herman A."/>
            <person name="Abrahante J.E."/>
            <person name="Garbe J."/>
        </authorList>
    </citation>
    <scope>NUCLEOTIDE SEQUENCE</scope>
    <source>
        <strain evidence="1">Duluth1</strain>
        <tissue evidence="1">Whole animal</tissue>
    </source>
</reference>
<dbReference type="AlphaFoldDB" id="A0A9D4GUG3"/>
<sequence>MGNVLPDSGDDHTVVAMSCIVSASLALHFTFQTPKCQSGAYFVWPASMVLMLMDS</sequence>
<dbReference type="Proteomes" id="UP000828390">
    <property type="component" value="Unassembled WGS sequence"/>
</dbReference>
<evidence type="ECO:0000313" key="2">
    <source>
        <dbReference type="Proteomes" id="UP000828390"/>
    </source>
</evidence>
<keyword evidence="2" id="KW-1185">Reference proteome</keyword>
<organism evidence="1 2">
    <name type="scientific">Dreissena polymorpha</name>
    <name type="common">Zebra mussel</name>
    <name type="synonym">Mytilus polymorpha</name>
    <dbReference type="NCBI Taxonomy" id="45954"/>
    <lineage>
        <taxon>Eukaryota</taxon>
        <taxon>Metazoa</taxon>
        <taxon>Spiralia</taxon>
        <taxon>Lophotrochozoa</taxon>
        <taxon>Mollusca</taxon>
        <taxon>Bivalvia</taxon>
        <taxon>Autobranchia</taxon>
        <taxon>Heteroconchia</taxon>
        <taxon>Euheterodonta</taxon>
        <taxon>Imparidentia</taxon>
        <taxon>Neoheterodontei</taxon>
        <taxon>Myida</taxon>
        <taxon>Dreissenoidea</taxon>
        <taxon>Dreissenidae</taxon>
        <taxon>Dreissena</taxon>
    </lineage>
</organism>
<proteinExistence type="predicted"/>
<dbReference type="EMBL" id="JAIWYP010000005">
    <property type="protein sequence ID" value="KAH3821684.1"/>
    <property type="molecule type" value="Genomic_DNA"/>
</dbReference>
<name>A0A9D4GUG3_DREPO</name>
<accession>A0A9D4GUG3</accession>
<gene>
    <name evidence="1" type="ORF">DPMN_123451</name>
</gene>
<reference evidence="1" key="1">
    <citation type="journal article" date="2019" name="bioRxiv">
        <title>The Genome of the Zebra Mussel, Dreissena polymorpha: A Resource for Invasive Species Research.</title>
        <authorList>
            <person name="McCartney M.A."/>
            <person name="Auch B."/>
            <person name="Kono T."/>
            <person name="Mallez S."/>
            <person name="Zhang Y."/>
            <person name="Obille A."/>
            <person name="Becker A."/>
            <person name="Abrahante J.E."/>
            <person name="Garbe J."/>
            <person name="Badalamenti J.P."/>
            <person name="Herman A."/>
            <person name="Mangelson H."/>
            <person name="Liachko I."/>
            <person name="Sullivan S."/>
            <person name="Sone E.D."/>
            <person name="Koren S."/>
            <person name="Silverstein K.A.T."/>
            <person name="Beckman K.B."/>
            <person name="Gohl D.M."/>
        </authorList>
    </citation>
    <scope>NUCLEOTIDE SEQUENCE</scope>
    <source>
        <strain evidence="1">Duluth1</strain>
        <tissue evidence="1">Whole animal</tissue>
    </source>
</reference>
<evidence type="ECO:0000313" key="1">
    <source>
        <dbReference type="EMBL" id="KAH3821684.1"/>
    </source>
</evidence>
<protein>
    <submittedName>
        <fullName evidence="1">Uncharacterized protein</fullName>
    </submittedName>
</protein>